<protein>
    <recommendedName>
        <fullName evidence="13">Zinc finger and BTB domain-containing protein 17</fullName>
    </recommendedName>
    <alternativeName>
        <fullName evidence="14">Zinc finger protein 151</fullName>
    </alternativeName>
    <alternativeName>
        <fullName evidence="15">Zinc finger protein Z13</fullName>
    </alternativeName>
</protein>
<feature type="domain" description="C2H2-type" evidence="19">
    <location>
        <begin position="674"/>
        <end position="702"/>
    </location>
</feature>
<feature type="compositionally biased region" description="Acidic residues" evidence="17">
    <location>
        <begin position="291"/>
        <end position="309"/>
    </location>
</feature>
<evidence type="ECO:0000256" key="9">
    <source>
        <dbReference type="ARBA" id="ARBA00023015"/>
    </source>
</evidence>
<evidence type="ECO:0000256" key="17">
    <source>
        <dbReference type="SAM" id="MobiDB-lite"/>
    </source>
</evidence>
<feature type="domain" description="C2H2-type" evidence="19">
    <location>
        <begin position="422"/>
        <end position="449"/>
    </location>
</feature>
<dbReference type="PANTHER" id="PTHR23235">
    <property type="entry name" value="KRUEPPEL-LIKE TRANSCRIPTION FACTOR"/>
    <property type="match status" value="1"/>
</dbReference>
<dbReference type="AlphaFoldDB" id="A0A8B9EX48"/>
<dbReference type="InterPro" id="IPR011333">
    <property type="entry name" value="SKP1/BTB/POZ_sf"/>
</dbReference>
<feature type="domain" description="C2H2-type" evidence="19">
    <location>
        <begin position="394"/>
        <end position="421"/>
    </location>
</feature>
<evidence type="ECO:0000256" key="3">
    <source>
        <dbReference type="ARBA" id="ARBA00022499"/>
    </source>
</evidence>
<dbReference type="CDD" id="cd18206">
    <property type="entry name" value="BTB_POZ_ZBTB17_MIZ1"/>
    <property type="match status" value="1"/>
</dbReference>
<keyword evidence="12" id="KW-0539">Nucleus</keyword>
<evidence type="ECO:0000256" key="7">
    <source>
        <dbReference type="ARBA" id="ARBA00022833"/>
    </source>
</evidence>
<evidence type="ECO:0000256" key="12">
    <source>
        <dbReference type="ARBA" id="ARBA00023242"/>
    </source>
</evidence>
<evidence type="ECO:0000256" key="4">
    <source>
        <dbReference type="ARBA" id="ARBA00022723"/>
    </source>
</evidence>
<dbReference type="SMART" id="SM00355">
    <property type="entry name" value="ZnF_C2H2"/>
    <property type="match status" value="12"/>
</dbReference>
<dbReference type="Gene3D" id="3.30.710.10">
    <property type="entry name" value="Potassium Channel Kv1.1, Chain A"/>
    <property type="match status" value="1"/>
</dbReference>
<dbReference type="GO" id="GO:0008270">
    <property type="term" value="F:zinc ion binding"/>
    <property type="evidence" value="ECO:0007669"/>
    <property type="project" value="UniProtKB-KW"/>
</dbReference>
<feature type="compositionally biased region" description="Low complexity" evidence="17">
    <location>
        <begin position="827"/>
        <end position="846"/>
    </location>
</feature>
<comment type="similarity">
    <text evidence="2">Belongs to the krueppel C2H2-type zinc-finger protein family.</text>
</comment>
<dbReference type="Pfam" id="PF00096">
    <property type="entry name" value="zf-C2H2"/>
    <property type="match status" value="9"/>
</dbReference>
<evidence type="ECO:0000256" key="14">
    <source>
        <dbReference type="ARBA" id="ARBA00075468"/>
    </source>
</evidence>
<dbReference type="PANTHER" id="PTHR23235:SF142">
    <property type="entry name" value="ZINC FINGER PROTEIN 384"/>
    <property type="match status" value="1"/>
</dbReference>
<dbReference type="FunFam" id="3.30.160.60:FF:004080">
    <property type="match status" value="1"/>
</dbReference>
<feature type="domain" description="C2H2-type" evidence="19">
    <location>
        <begin position="366"/>
        <end position="393"/>
    </location>
</feature>
<dbReference type="Proteomes" id="UP000694521">
    <property type="component" value="Unplaced"/>
</dbReference>
<dbReference type="FunFam" id="3.30.160.60:FF:001022">
    <property type="entry name" value="zinc finger and BTB domain-containing protein 17 isoform X1"/>
    <property type="match status" value="1"/>
</dbReference>
<keyword evidence="6 16" id="KW-0863">Zinc-finger</keyword>
<dbReference type="GO" id="GO:0005634">
    <property type="term" value="C:nucleus"/>
    <property type="evidence" value="ECO:0007669"/>
    <property type="project" value="UniProtKB-SubCell"/>
</dbReference>
<dbReference type="FunFam" id="3.30.160.60:FF:000831">
    <property type="entry name" value="Zinc finger and BTB domain-containing protein 17"/>
    <property type="match status" value="1"/>
</dbReference>
<dbReference type="FunFam" id="3.30.160.60:FF:001021">
    <property type="entry name" value="zinc finger and BTB domain-containing protein 17 isoform X1"/>
    <property type="match status" value="1"/>
</dbReference>
<feature type="compositionally biased region" description="Low complexity" evidence="17">
    <location>
        <begin position="980"/>
        <end position="989"/>
    </location>
</feature>
<evidence type="ECO:0000313" key="21">
    <source>
        <dbReference type="Proteomes" id="UP000694521"/>
    </source>
</evidence>
<dbReference type="GO" id="GO:0000978">
    <property type="term" value="F:RNA polymerase II cis-regulatory region sequence-specific DNA binding"/>
    <property type="evidence" value="ECO:0007669"/>
    <property type="project" value="TreeGrafter"/>
</dbReference>
<feature type="domain" description="C2H2-type" evidence="19">
    <location>
        <begin position="506"/>
        <end position="533"/>
    </location>
</feature>
<dbReference type="OrthoDB" id="10018191at2759"/>
<evidence type="ECO:0000313" key="20">
    <source>
        <dbReference type="Ensembl" id="ENSACDP00005026252.1"/>
    </source>
</evidence>
<feature type="compositionally biased region" description="Basic and acidic residues" evidence="17">
    <location>
        <begin position="310"/>
        <end position="322"/>
    </location>
</feature>
<keyword evidence="8" id="KW-0832">Ubl conjugation</keyword>
<evidence type="ECO:0000256" key="13">
    <source>
        <dbReference type="ARBA" id="ARBA00070992"/>
    </source>
</evidence>
<proteinExistence type="inferred from homology"/>
<evidence type="ECO:0000256" key="15">
    <source>
        <dbReference type="ARBA" id="ARBA00078252"/>
    </source>
</evidence>
<dbReference type="FunFam" id="3.30.160.60:FF:000072">
    <property type="entry name" value="zinc finger protein 143 isoform X1"/>
    <property type="match status" value="1"/>
</dbReference>
<reference evidence="20" key="2">
    <citation type="submission" date="2025-09" db="UniProtKB">
        <authorList>
            <consortium name="Ensembl"/>
        </authorList>
    </citation>
    <scope>IDENTIFICATION</scope>
</reference>
<dbReference type="Ensembl" id="ENSACDT00005031298.1">
    <property type="protein sequence ID" value="ENSACDP00005026252.1"/>
    <property type="gene ID" value="ENSACDG00005019001.1"/>
</dbReference>
<keyword evidence="4" id="KW-0479">Metal-binding</keyword>
<feature type="domain" description="BTB" evidence="18">
    <location>
        <begin position="75"/>
        <end position="137"/>
    </location>
</feature>
<feature type="region of interest" description="Disordered" evidence="17">
    <location>
        <begin position="197"/>
        <end position="359"/>
    </location>
</feature>
<dbReference type="Pfam" id="PF13894">
    <property type="entry name" value="zf-C2H2_4"/>
    <property type="match status" value="1"/>
</dbReference>
<feature type="domain" description="C2H2-type" evidence="19">
    <location>
        <begin position="450"/>
        <end position="477"/>
    </location>
</feature>
<gene>
    <name evidence="20" type="primary">ZBTB17</name>
</gene>
<keyword evidence="10" id="KW-0238">DNA-binding</keyword>
<feature type="domain" description="C2H2-type" evidence="19">
    <location>
        <begin position="534"/>
        <end position="561"/>
    </location>
</feature>
<organism evidence="20 21">
    <name type="scientific">Anser cygnoides</name>
    <name type="common">Swan goose</name>
    <dbReference type="NCBI Taxonomy" id="8845"/>
    <lineage>
        <taxon>Eukaryota</taxon>
        <taxon>Metazoa</taxon>
        <taxon>Chordata</taxon>
        <taxon>Craniata</taxon>
        <taxon>Vertebrata</taxon>
        <taxon>Euteleostomi</taxon>
        <taxon>Archelosauria</taxon>
        <taxon>Archosauria</taxon>
        <taxon>Dinosauria</taxon>
        <taxon>Saurischia</taxon>
        <taxon>Theropoda</taxon>
        <taxon>Coelurosauria</taxon>
        <taxon>Aves</taxon>
        <taxon>Neognathae</taxon>
        <taxon>Galloanserae</taxon>
        <taxon>Anseriformes</taxon>
        <taxon>Anatidae</taxon>
        <taxon>Anserinae</taxon>
        <taxon>Anser</taxon>
    </lineage>
</organism>
<feature type="domain" description="C2H2-type" evidence="19">
    <location>
        <begin position="646"/>
        <end position="673"/>
    </location>
</feature>
<evidence type="ECO:0000256" key="2">
    <source>
        <dbReference type="ARBA" id="ARBA00006991"/>
    </source>
</evidence>
<evidence type="ECO:0000256" key="6">
    <source>
        <dbReference type="ARBA" id="ARBA00022771"/>
    </source>
</evidence>
<dbReference type="Gene3D" id="3.30.160.60">
    <property type="entry name" value="Classic Zinc Finger"/>
    <property type="match status" value="12"/>
</dbReference>
<dbReference type="PROSITE" id="PS50157">
    <property type="entry name" value="ZINC_FINGER_C2H2_2"/>
    <property type="match status" value="12"/>
</dbReference>
<comment type="subcellular location">
    <subcellularLocation>
        <location evidence="1">Nucleus</location>
    </subcellularLocation>
</comment>
<keyword evidence="21" id="KW-1185">Reference proteome</keyword>
<dbReference type="FunFam" id="3.30.160.60:FF:002210">
    <property type="entry name" value="Zinc finger and BTB domain containing 17"/>
    <property type="match status" value="1"/>
</dbReference>
<feature type="compositionally biased region" description="Polar residues" evidence="17">
    <location>
        <begin position="331"/>
        <end position="343"/>
    </location>
</feature>
<keyword evidence="7" id="KW-0862">Zinc</keyword>
<feature type="region of interest" description="Disordered" evidence="17">
    <location>
        <begin position="769"/>
        <end position="879"/>
    </location>
</feature>
<keyword evidence="11" id="KW-0804">Transcription</keyword>
<feature type="compositionally biased region" description="Low complexity" evidence="17">
    <location>
        <begin position="250"/>
        <end position="259"/>
    </location>
</feature>
<evidence type="ECO:0000256" key="1">
    <source>
        <dbReference type="ARBA" id="ARBA00004123"/>
    </source>
</evidence>
<feature type="domain" description="C2H2-type" evidence="19">
    <location>
        <begin position="590"/>
        <end position="617"/>
    </location>
</feature>
<dbReference type="PROSITE" id="PS50097">
    <property type="entry name" value="BTB"/>
    <property type="match status" value="1"/>
</dbReference>
<feature type="compositionally biased region" description="Low complexity" evidence="17">
    <location>
        <begin position="787"/>
        <end position="813"/>
    </location>
</feature>
<dbReference type="SUPFAM" id="SSF54695">
    <property type="entry name" value="POZ domain"/>
    <property type="match status" value="1"/>
</dbReference>
<dbReference type="FunFam" id="3.30.710.10:FF:000048">
    <property type="entry name" value="zinc finger and BTB domain-containing protein 17"/>
    <property type="match status" value="1"/>
</dbReference>
<sequence>MLEAQLEGSRGLRSPGQPRLLCGFQICRSQPFRVSHRLVPSHPWLCLLPAAMDFPQHSKQVLEQLNQQRQLGLLCDCTFVVNGINFKAHKAVLAACSEYFRMLFVDQKDVVHLDINNTAGLGQVLDFMYTAKLSLNPDNVEDVLAVAGFLQMQEIVSACNALKSLTVLAESPMESQEVPAEMGAEKAAVEDKAVAAVTRGDSDKPKQVPPNQEGKEEAPVAAAAQPEEQAEQRDVKEVPAGGQQPGGADGAARAGPADGFPSPTQPVEGAMGGSSPAAEGSVPQHAATGEVELEGKEEEEEMAAEDEEEAKTPREVQPKLENGENAEDNESGSTDSGQENSGETRLLRSGTYSDRTESKAYGSVTHKCEDCGKEFTHTGNFKRHIRIHTGEKPFSCRECNKAFSDPAACKAHEKTHSPLKPYGCEECGKSYRLISLLNLHKKRHTGEAKYRCDDCGKLFTTSGNLKRHQLVHSGEKPYQCDYCGRSFSDPTSKMRHLETHDTDKEHKCPHCDKKFNQVGNLKAHLKIHIADGPLKCRECGKQFTTSGNLKRHLRIHSGEKPYVCVHCQRQFADPGALQRHVRIHTGEKPCQCLICGKAFTQASSLIAHVRQHTGEKPYVCERCGKRFVQSSQLANHIRHHDNIRPHKCTVCNKAFVNVGDLSKHIIIHTGEKPFLCDKCGRGFNRVDNLRSHVKTVHQGKAGMKILEPEDGGEVNIVTVASDDMVTLATEALAATAVTQLTVVPVAAAVTADETEALKAEITKAVKQVQEAGEEGRGPVACSTGSRPAASPAQASPLPLQTPTPRSSTPATPAGRNSWTPPAWRSMSASTRPRPSSCSRPTRTFTSNTGPPPPPGKQSRSSPRGSCSFAPAMPPLSPPPPPWPLCRWPGRARRPPSDLPALPRLYLKTAAWKWCKKCISGRRDGRNKLQYFLTRVLRPTGPQRLSGGRGVPSPALCAPCTCTSGSVPAVGEGGRPPGLEPSSSAPQPQQLAQRNQGIALMANGGADGCSHPPGAALGAAAGARSPLKPLSKLFPSCCS</sequence>
<name>A0A8B9EX48_ANSCY</name>
<dbReference type="InterPro" id="IPR036236">
    <property type="entry name" value="Znf_C2H2_sf"/>
</dbReference>
<evidence type="ECO:0000259" key="18">
    <source>
        <dbReference type="PROSITE" id="PS50097"/>
    </source>
</evidence>
<evidence type="ECO:0000256" key="11">
    <source>
        <dbReference type="ARBA" id="ARBA00023163"/>
    </source>
</evidence>
<feature type="domain" description="C2H2-type" evidence="19">
    <location>
        <begin position="478"/>
        <end position="505"/>
    </location>
</feature>
<dbReference type="SUPFAM" id="SSF57667">
    <property type="entry name" value="beta-beta-alpha zinc fingers"/>
    <property type="match status" value="8"/>
</dbReference>
<feature type="region of interest" description="Disordered" evidence="17">
    <location>
        <begin position="970"/>
        <end position="990"/>
    </location>
</feature>
<dbReference type="SMART" id="SM00225">
    <property type="entry name" value="BTB"/>
    <property type="match status" value="1"/>
</dbReference>
<dbReference type="FunFam" id="3.30.160.60:FF:001485">
    <property type="entry name" value="Krueppel-related zinc finger protein"/>
    <property type="match status" value="1"/>
</dbReference>
<keyword evidence="5" id="KW-0677">Repeat</keyword>
<keyword evidence="3" id="KW-1017">Isopeptide bond</keyword>
<feature type="domain" description="C2H2-type" evidence="19">
    <location>
        <begin position="618"/>
        <end position="645"/>
    </location>
</feature>
<dbReference type="FunFam" id="3.30.160.60:FF:000346">
    <property type="entry name" value="zinc finger and BTB domain-containing protein 17 isoform X2"/>
    <property type="match status" value="1"/>
</dbReference>
<evidence type="ECO:0000256" key="16">
    <source>
        <dbReference type="PROSITE-ProRule" id="PRU00042"/>
    </source>
</evidence>
<reference evidence="20" key="1">
    <citation type="submission" date="2025-08" db="UniProtKB">
        <authorList>
            <consortium name="Ensembl"/>
        </authorList>
    </citation>
    <scope>IDENTIFICATION</scope>
</reference>
<evidence type="ECO:0000256" key="10">
    <source>
        <dbReference type="ARBA" id="ARBA00023125"/>
    </source>
</evidence>
<dbReference type="Pfam" id="PF00651">
    <property type="entry name" value="BTB"/>
    <property type="match status" value="1"/>
</dbReference>
<evidence type="ECO:0000259" key="19">
    <source>
        <dbReference type="PROSITE" id="PS50157"/>
    </source>
</evidence>
<dbReference type="FunFam" id="3.30.160.60:FF:005277">
    <property type="match status" value="1"/>
</dbReference>
<dbReference type="GO" id="GO:0045893">
    <property type="term" value="P:positive regulation of DNA-templated transcription"/>
    <property type="evidence" value="ECO:0007669"/>
    <property type="project" value="UniProtKB-ARBA"/>
</dbReference>
<evidence type="ECO:0000256" key="8">
    <source>
        <dbReference type="ARBA" id="ARBA00022843"/>
    </source>
</evidence>
<dbReference type="FunFam" id="3.30.160.60:FF:000225">
    <property type="entry name" value="zinc finger and BTB domain-containing protein 17 isoform X2"/>
    <property type="match status" value="1"/>
</dbReference>
<feature type="domain" description="C2H2-type" evidence="19">
    <location>
        <begin position="562"/>
        <end position="589"/>
    </location>
</feature>
<dbReference type="FunFam" id="3.30.160.60:FF:000325">
    <property type="entry name" value="ZFP90 zinc finger protein"/>
    <property type="match status" value="1"/>
</dbReference>
<evidence type="ECO:0000256" key="5">
    <source>
        <dbReference type="ARBA" id="ARBA00022737"/>
    </source>
</evidence>
<accession>A0A8B9EX48</accession>
<dbReference type="FunFam" id="3.30.160.60:FF:001032">
    <property type="entry name" value="zinc finger and BTB domain-containing protein 17 isoform X1"/>
    <property type="match status" value="1"/>
</dbReference>
<dbReference type="InterPro" id="IPR013087">
    <property type="entry name" value="Znf_C2H2_type"/>
</dbReference>
<dbReference type="InterPro" id="IPR000210">
    <property type="entry name" value="BTB/POZ_dom"/>
</dbReference>
<keyword evidence="9" id="KW-0805">Transcription regulation</keyword>
<dbReference type="GO" id="GO:0000981">
    <property type="term" value="F:DNA-binding transcription factor activity, RNA polymerase II-specific"/>
    <property type="evidence" value="ECO:0007669"/>
    <property type="project" value="TreeGrafter"/>
</dbReference>
<dbReference type="PROSITE" id="PS00028">
    <property type="entry name" value="ZINC_FINGER_C2H2_1"/>
    <property type="match status" value="12"/>
</dbReference>